<sequence>MSSSTDSLPDAPFSPELLAELHADALPEDVSERLWPLVRLDEESMRVLAGLDAVSARLHEMGEDPNGTLAIPADVARQIDRTIHTVEQSTPPVGVVVPLRPRRHRTVLRIAAAATLLAAGSLAAVAVWHTPEEPESIAADPSPGPDSALVLDSADLDSGVAFGIIGKRDPGALADPVDLAACLRSNDVDPATTVLGSSQVRVDGRDGTLLVLAGAQPAQFIALAVGNECGVANPDVLTRRDIG</sequence>
<proteinExistence type="predicted"/>
<reference evidence="1 2" key="1">
    <citation type="submission" date="2024-03" db="EMBL/GenBank/DDBJ databases">
        <title>Rhodococcus navarretei sp. nov. and Pseudarthrobacter quantumdoti sp. nov., two new species with the ability to biosynthesize Quantum Dots isolated from soil samples at Union Glacier, Antarctica.</title>
        <authorList>
            <person name="Vargas M."/>
        </authorList>
    </citation>
    <scope>NUCLEOTIDE SEQUENCE [LARGE SCALE GENOMIC DNA]</scope>
    <source>
        <strain evidence="1 2">EXRC-4A-4</strain>
    </source>
</reference>
<accession>A0ABU9D3E3</accession>
<dbReference type="RefSeq" id="WP_341442901.1">
    <property type="nucleotide sequence ID" value="NZ_JBBPCN010000001.1"/>
</dbReference>
<evidence type="ECO:0000313" key="1">
    <source>
        <dbReference type="EMBL" id="MEK8074106.1"/>
    </source>
</evidence>
<gene>
    <name evidence="1" type="ORF">AABD04_24935</name>
</gene>
<dbReference type="EMBL" id="JBBPCN010000001">
    <property type="protein sequence ID" value="MEK8074106.1"/>
    <property type="molecule type" value="Genomic_DNA"/>
</dbReference>
<dbReference type="Proteomes" id="UP001456513">
    <property type="component" value="Unassembled WGS sequence"/>
</dbReference>
<organism evidence="1 2">
    <name type="scientific">Rhodococcus navarretei</name>
    <dbReference type="NCBI Taxonomy" id="3128981"/>
    <lineage>
        <taxon>Bacteria</taxon>
        <taxon>Bacillati</taxon>
        <taxon>Actinomycetota</taxon>
        <taxon>Actinomycetes</taxon>
        <taxon>Mycobacteriales</taxon>
        <taxon>Nocardiaceae</taxon>
        <taxon>Rhodococcus</taxon>
    </lineage>
</organism>
<protein>
    <recommendedName>
        <fullName evidence="3">Anti-sigma-M factor RsmA</fullName>
    </recommendedName>
</protein>
<evidence type="ECO:0000313" key="2">
    <source>
        <dbReference type="Proteomes" id="UP001456513"/>
    </source>
</evidence>
<evidence type="ECO:0008006" key="3">
    <source>
        <dbReference type="Google" id="ProtNLM"/>
    </source>
</evidence>
<comment type="caution">
    <text evidence="1">The sequence shown here is derived from an EMBL/GenBank/DDBJ whole genome shotgun (WGS) entry which is preliminary data.</text>
</comment>
<keyword evidence="2" id="KW-1185">Reference proteome</keyword>
<name>A0ABU9D3E3_9NOCA</name>